<organism evidence="2 3">
    <name type="scientific">Oryzias melastigma</name>
    <name type="common">Marine medaka</name>
    <dbReference type="NCBI Taxonomy" id="30732"/>
    <lineage>
        <taxon>Eukaryota</taxon>
        <taxon>Metazoa</taxon>
        <taxon>Chordata</taxon>
        <taxon>Craniata</taxon>
        <taxon>Vertebrata</taxon>
        <taxon>Euteleostomi</taxon>
        <taxon>Actinopterygii</taxon>
        <taxon>Neopterygii</taxon>
        <taxon>Teleostei</taxon>
        <taxon>Neoteleostei</taxon>
        <taxon>Acanthomorphata</taxon>
        <taxon>Ovalentaria</taxon>
        <taxon>Atherinomorphae</taxon>
        <taxon>Beloniformes</taxon>
        <taxon>Adrianichthyidae</taxon>
        <taxon>Oryziinae</taxon>
        <taxon>Oryzias</taxon>
    </lineage>
</organism>
<comment type="caution">
    <text evidence="2">The sequence shown here is derived from an EMBL/GenBank/DDBJ whole genome shotgun (WGS) entry which is preliminary data.</text>
</comment>
<gene>
    <name evidence="2" type="ORF">FQA47_016097</name>
</gene>
<accession>A0A834FSI7</accession>
<protein>
    <submittedName>
        <fullName evidence="2">Uncharacterized protein</fullName>
    </submittedName>
</protein>
<sequence>MKGGSGMNPEDQIILQVERCSRSPLPRRRVKSFSRKSAAEAERTSEAGSSLRDLNHVSQHPRLSLVSLVRCCRARSKRSSLFTGRSEHHYRNTVPR</sequence>
<dbReference type="EMBL" id="WKFB01000003">
    <property type="protein sequence ID" value="KAF6739803.1"/>
    <property type="molecule type" value="Genomic_DNA"/>
</dbReference>
<feature type="region of interest" description="Disordered" evidence="1">
    <location>
        <begin position="25"/>
        <end position="57"/>
    </location>
</feature>
<reference evidence="2" key="1">
    <citation type="journal article" name="BMC Genomics">
        <title>Long-read sequencing and de novo genome assembly of marine medaka (Oryzias melastigma).</title>
        <authorList>
            <person name="Liang P."/>
            <person name="Saqib H.S.A."/>
            <person name="Ni X."/>
            <person name="Shen Y."/>
        </authorList>
    </citation>
    <scope>NUCLEOTIDE SEQUENCE</scope>
    <source>
        <strain evidence="2">Bigg-433</strain>
    </source>
</reference>
<proteinExistence type="predicted"/>
<evidence type="ECO:0000256" key="1">
    <source>
        <dbReference type="SAM" id="MobiDB-lite"/>
    </source>
</evidence>
<evidence type="ECO:0000313" key="2">
    <source>
        <dbReference type="EMBL" id="KAF6739803.1"/>
    </source>
</evidence>
<feature type="compositionally biased region" description="Basic residues" evidence="1">
    <location>
        <begin position="25"/>
        <end position="34"/>
    </location>
</feature>
<dbReference type="AlphaFoldDB" id="A0A834FSI7"/>
<name>A0A834FSI7_ORYME</name>
<evidence type="ECO:0000313" key="3">
    <source>
        <dbReference type="Proteomes" id="UP000646548"/>
    </source>
</evidence>
<dbReference type="Proteomes" id="UP000646548">
    <property type="component" value="Unassembled WGS sequence"/>
</dbReference>